<gene>
    <name evidence="1" type="ORF">ERHA53_27820</name>
</gene>
<sequence>MCPCSQSIALCESAELRIGFFHQNTGVLLTEIELSMGNHRISIRPVWNIRQRVHPANTFHTNALHCLNYPAISQTEAPACRIRGDNVKHDDQTKA</sequence>
<evidence type="ECO:0000313" key="1">
    <source>
        <dbReference type="EMBL" id="BCQ35439.1"/>
    </source>
</evidence>
<name>A0ABN6DL08_ERWRD</name>
<dbReference type="Proteomes" id="UP000677515">
    <property type="component" value="Chromosome"/>
</dbReference>
<organism evidence="1 2">
    <name type="scientific">Erwinia rhapontici</name>
    <name type="common">Pectobacterium rhapontici</name>
    <dbReference type="NCBI Taxonomy" id="55212"/>
    <lineage>
        <taxon>Bacteria</taxon>
        <taxon>Pseudomonadati</taxon>
        <taxon>Pseudomonadota</taxon>
        <taxon>Gammaproteobacteria</taxon>
        <taxon>Enterobacterales</taxon>
        <taxon>Erwiniaceae</taxon>
        <taxon>Erwinia</taxon>
    </lineage>
</organism>
<reference evidence="1 2" key="1">
    <citation type="submission" date="2021-01" db="EMBL/GenBank/DDBJ databases">
        <title>Complete genome sequence of Erwinia rhapontici MAFF 311153.</title>
        <authorList>
            <person name="Morohoshi T."/>
            <person name="Someya N."/>
        </authorList>
    </citation>
    <scope>NUCLEOTIDE SEQUENCE [LARGE SCALE GENOMIC DNA]</scope>
    <source>
        <strain evidence="1 2">MAFF 311153</strain>
    </source>
</reference>
<keyword evidence="2" id="KW-1185">Reference proteome</keyword>
<evidence type="ECO:0000313" key="2">
    <source>
        <dbReference type="Proteomes" id="UP000677515"/>
    </source>
</evidence>
<protein>
    <submittedName>
        <fullName evidence="1">Uncharacterized protein</fullName>
    </submittedName>
</protein>
<accession>A0ABN6DL08</accession>
<proteinExistence type="predicted"/>
<dbReference type="EMBL" id="AP024329">
    <property type="protein sequence ID" value="BCQ35439.1"/>
    <property type="molecule type" value="Genomic_DNA"/>
</dbReference>